<evidence type="ECO:0000313" key="2">
    <source>
        <dbReference type="EMBL" id="NIZ41328.1"/>
    </source>
</evidence>
<dbReference type="RefSeq" id="WP_167700946.1">
    <property type="nucleotide sequence ID" value="NZ_CP118175.1"/>
</dbReference>
<dbReference type="PROSITE" id="PS01094">
    <property type="entry name" value="UPF0076"/>
    <property type="match status" value="1"/>
</dbReference>
<dbReference type="EMBL" id="JAATLJ010000002">
    <property type="protein sequence ID" value="NIZ41328.1"/>
    <property type="molecule type" value="Genomic_DNA"/>
</dbReference>
<comment type="caution">
    <text evidence="2">The sequence shown here is derived from an EMBL/GenBank/DDBJ whole genome shotgun (WGS) entry which is preliminary data.</text>
</comment>
<accession>A0A968G9Z6</accession>
<dbReference type="NCBIfam" id="TIGR00004">
    <property type="entry name" value="Rid family detoxifying hydrolase"/>
    <property type="match status" value="1"/>
</dbReference>
<dbReference type="Gene3D" id="3.30.1330.40">
    <property type="entry name" value="RutC-like"/>
    <property type="match status" value="1"/>
</dbReference>
<keyword evidence="3" id="KW-1185">Reference proteome</keyword>
<proteinExistence type="inferred from homology"/>
<dbReference type="InterPro" id="IPR019897">
    <property type="entry name" value="RidA_CS"/>
</dbReference>
<dbReference type="PANTHER" id="PTHR11803">
    <property type="entry name" value="2-IMINOBUTANOATE/2-IMINOPROPANOATE DEAMINASE RIDA"/>
    <property type="match status" value="1"/>
</dbReference>
<dbReference type="CDD" id="cd00448">
    <property type="entry name" value="YjgF_YER057c_UK114_family"/>
    <property type="match status" value="1"/>
</dbReference>
<gene>
    <name evidence="2" type="ORF">HCT14_07400</name>
</gene>
<dbReference type="GO" id="GO:0005829">
    <property type="term" value="C:cytosol"/>
    <property type="evidence" value="ECO:0007669"/>
    <property type="project" value="TreeGrafter"/>
</dbReference>
<dbReference type="GO" id="GO:0019239">
    <property type="term" value="F:deaminase activity"/>
    <property type="evidence" value="ECO:0007669"/>
    <property type="project" value="TreeGrafter"/>
</dbReference>
<comment type="similarity">
    <text evidence="1">Belongs to the RutC family.</text>
</comment>
<dbReference type="InterPro" id="IPR006056">
    <property type="entry name" value="RidA"/>
</dbReference>
<protein>
    <submittedName>
        <fullName evidence="2">Reactive intermediate/imine deaminase</fullName>
    </submittedName>
</protein>
<dbReference type="PANTHER" id="PTHR11803:SF39">
    <property type="entry name" value="2-IMINOBUTANOATE_2-IMINOPROPANOATE DEAMINASE"/>
    <property type="match status" value="1"/>
</dbReference>
<name>A0A968G9Z6_9SPIO</name>
<organism evidence="2 3">
    <name type="scientific">Entomospira entomophila</name>
    <dbReference type="NCBI Taxonomy" id="2719988"/>
    <lineage>
        <taxon>Bacteria</taxon>
        <taxon>Pseudomonadati</taxon>
        <taxon>Spirochaetota</taxon>
        <taxon>Spirochaetia</taxon>
        <taxon>Spirochaetales</taxon>
        <taxon>Spirochaetaceae</taxon>
        <taxon>Entomospira</taxon>
    </lineage>
</organism>
<dbReference type="FunFam" id="3.30.1330.40:FF:000001">
    <property type="entry name" value="L-PSP family endoribonuclease"/>
    <property type="match status" value="1"/>
</dbReference>
<dbReference type="SUPFAM" id="SSF55298">
    <property type="entry name" value="YjgF-like"/>
    <property type="match status" value="1"/>
</dbReference>
<evidence type="ECO:0000256" key="1">
    <source>
        <dbReference type="ARBA" id="ARBA00010552"/>
    </source>
</evidence>
<dbReference type="Pfam" id="PF01042">
    <property type="entry name" value="Ribonuc_L-PSP"/>
    <property type="match status" value="1"/>
</dbReference>
<dbReference type="Proteomes" id="UP000711995">
    <property type="component" value="Unassembled WGS sequence"/>
</dbReference>
<sequence>MGNKLVFSDNAPAAIGPYAHAVEANGVLYVSGQLPADPKTGEFAVGIKAQTKQSLANVDAILKEAGYTKFDVVRAGIFVKDMNEFAQINEVYAEYFETHTPARATVEVARLPKDAGVEIDVIAVKAK</sequence>
<dbReference type="InterPro" id="IPR035959">
    <property type="entry name" value="RutC-like_sf"/>
</dbReference>
<dbReference type="InterPro" id="IPR006175">
    <property type="entry name" value="YjgF/YER057c/UK114"/>
</dbReference>
<reference evidence="2 3" key="1">
    <citation type="submission" date="2020-03" db="EMBL/GenBank/DDBJ databases">
        <title>Spirochaetal bacteria isolated from arthropods constitute a novel genus Entomospira genus novum within the order Spirochaetales.</title>
        <authorList>
            <person name="Grana-Miraglia L."/>
            <person name="Sikutova S."/>
            <person name="Fingerle V."/>
            <person name="Sing A."/>
            <person name="Castillo-Ramirez S."/>
            <person name="Margos G."/>
            <person name="Rudolf I."/>
        </authorList>
    </citation>
    <scope>NUCLEOTIDE SEQUENCE [LARGE SCALE GENOMIC DNA]</scope>
    <source>
        <strain evidence="2 3">BR193</strain>
    </source>
</reference>
<dbReference type="AlphaFoldDB" id="A0A968G9Z6"/>
<evidence type="ECO:0000313" key="3">
    <source>
        <dbReference type="Proteomes" id="UP000711995"/>
    </source>
</evidence>